<dbReference type="EMBL" id="LNYC01000073">
    <property type="protein sequence ID" value="KTC97104.1"/>
    <property type="molecule type" value="Genomic_DNA"/>
</dbReference>
<keyword evidence="2" id="KW-1185">Reference proteome</keyword>
<dbReference type="PATRIC" id="fig|45065.4.peg.2253"/>
<evidence type="ECO:0000313" key="2">
    <source>
        <dbReference type="Proteomes" id="UP000054785"/>
    </source>
</evidence>
<evidence type="ECO:0000313" key="1">
    <source>
        <dbReference type="EMBL" id="KTC97104.1"/>
    </source>
</evidence>
<name>A0A0W0TND0_9GAMM</name>
<protein>
    <submittedName>
        <fullName evidence="1">3-oxo-5-alpha-steroid 4-dehydrogenase</fullName>
    </submittedName>
</protein>
<dbReference type="RefSeq" id="WP_028386181.1">
    <property type="nucleotide sequence ID" value="NZ_CAAAHN010000004.1"/>
</dbReference>
<dbReference type="STRING" id="45065.Lgee_2075"/>
<dbReference type="GO" id="GO:0016020">
    <property type="term" value="C:membrane"/>
    <property type="evidence" value="ECO:0007669"/>
    <property type="project" value="TreeGrafter"/>
</dbReference>
<dbReference type="Proteomes" id="UP000054785">
    <property type="component" value="Unassembled WGS sequence"/>
</dbReference>
<proteinExistence type="predicted"/>
<dbReference type="PANTHER" id="PTHR32251">
    <property type="entry name" value="3-OXO-5-ALPHA-STEROID 4-DEHYDROGENASE"/>
    <property type="match status" value="1"/>
</dbReference>
<dbReference type="Pfam" id="PF06966">
    <property type="entry name" value="DUF1295"/>
    <property type="match status" value="1"/>
</dbReference>
<organism evidence="1 2">
    <name type="scientific">Legionella geestiana</name>
    <dbReference type="NCBI Taxonomy" id="45065"/>
    <lineage>
        <taxon>Bacteria</taxon>
        <taxon>Pseudomonadati</taxon>
        <taxon>Pseudomonadota</taxon>
        <taxon>Gammaproteobacteria</taxon>
        <taxon>Legionellales</taxon>
        <taxon>Legionellaceae</taxon>
        <taxon>Legionella</taxon>
    </lineage>
</organism>
<dbReference type="Gene3D" id="1.20.120.1630">
    <property type="match status" value="1"/>
</dbReference>
<dbReference type="AlphaFoldDB" id="A0A0W0TND0"/>
<accession>A0A0W0TND0</accession>
<dbReference type="PANTHER" id="PTHR32251:SF17">
    <property type="entry name" value="STEROID 5-ALPHA REDUCTASE C-TERMINAL DOMAIN-CONTAINING PROTEIN"/>
    <property type="match status" value="1"/>
</dbReference>
<dbReference type="PROSITE" id="PS50244">
    <property type="entry name" value="S5A_REDUCTASE"/>
    <property type="match status" value="1"/>
</dbReference>
<comment type="caution">
    <text evidence="1">The sequence shown here is derived from an EMBL/GenBank/DDBJ whole genome shotgun (WGS) entry which is preliminary data.</text>
</comment>
<dbReference type="OrthoDB" id="9779233at2"/>
<gene>
    <name evidence="1" type="ORF">Lgee_2075</name>
</gene>
<sequence>MIVSLVLIALFLHMCLFWVWYRRTNNPSVVDVGWASGLTLAGLLYLLNGTLSWRSIVLGVALLLWGVRLGGYLWWTRIRRKKVDKRYLALSDNWKISKPLGFFLNFQLQGALIFVISLPWYFTASASVFSIIDAMGIALFLTALLLETTADRQLQDFKKKFPGEVCNQKLWRYSRHPNYFSDWLVWCAFTLFALSAPYGWIAIVSPVMLYLIMTRITAPMTEAGSLASRGEHYRRYQQTTSMFFPRRPR</sequence>
<dbReference type="InterPro" id="IPR010721">
    <property type="entry name" value="UstE-like"/>
</dbReference>
<reference evidence="1 2" key="1">
    <citation type="submission" date="2015-11" db="EMBL/GenBank/DDBJ databases">
        <title>Genomic analysis of 38 Legionella species identifies large and diverse effector repertoires.</title>
        <authorList>
            <person name="Burstein D."/>
            <person name="Amaro F."/>
            <person name="Zusman T."/>
            <person name="Lifshitz Z."/>
            <person name="Cohen O."/>
            <person name="Gilbert J.A."/>
            <person name="Pupko T."/>
            <person name="Shuman H.A."/>
            <person name="Segal G."/>
        </authorList>
    </citation>
    <scope>NUCLEOTIDE SEQUENCE [LARGE SCALE GENOMIC DNA]</scope>
    <source>
        <strain evidence="1 2">ATCC 49504</strain>
    </source>
</reference>